<evidence type="ECO:0000256" key="3">
    <source>
        <dbReference type="ARBA" id="ARBA00022692"/>
    </source>
</evidence>
<evidence type="ECO:0000256" key="5">
    <source>
        <dbReference type="ARBA" id="ARBA00022989"/>
    </source>
</evidence>
<dbReference type="Pfam" id="PF17064">
    <property type="entry name" value="QVR"/>
    <property type="match status" value="1"/>
</dbReference>
<proteinExistence type="predicted"/>
<sequence length="136" mass="15018">MNSTVLLHAVFLFMCFRNAKCIECYQCDSGMADASDCNYLMDKSSPDLKSKSCSSIPNAKFCVKKVAQGGLGTKRFCSALDMGNYCNYVKQPGVDREYRSCVYTCGSDGCNSAHLLKPVNLFFFSTILISLYMGTI</sequence>
<keyword evidence="4 9" id="KW-0732">Signal</keyword>
<dbReference type="AlphaFoldDB" id="A0A9P0F465"/>
<dbReference type="GO" id="GO:0098552">
    <property type="term" value="C:side of membrane"/>
    <property type="evidence" value="ECO:0007669"/>
    <property type="project" value="UniProtKB-KW"/>
</dbReference>
<keyword evidence="8" id="KW-0449">Lipoprotein</keyword>
<evidence type="ECO:0000256" key="2">
    <source>
        <dbReference type="ARBA" id="ARBA00022622"/>
    </source>
</evidence>
<dbReference type="KEGG" id="btab:109034684"/>
<dbReference type="PANTHER" id="PTHR33562">
    <property type="entry name" value="ATILLA, ISOFORM B-RELATED-RELATED"/>
    <property type="match status" value="1"/>
</dbReference>
<evidence type="ECO:0000256" key="4">
    <source>
        <dbReference type="ARBA" id="ARBA00022729"/>
    </source>
</evidence>
<evidence type="ECO:0000313" key="11">
    <source>
        <dbReference type="Proteomes" id="UP001152759"/>
    </source>
</evidence>
<accession>A0A9P0F465</accession>
<evidence type="ECO:0000256" key="6">
    <source>
        <dbReference type="ARBA" id="ARBA00023136"/>
    </source>
</evidence>
<keyword evidence="5" id="KW-1133">Transmembrane helix</keyword>
<keyword evidence="6" id="KW-0472">Membrane</keyword>
<evidence type="ECO:0000256" key="8">
    <source>
        <dbReference type="ARBA" id="ARBA00023288"/>
    </source>
</evidence>
<feature type="chain" id="PRO_5040420727" description="Protein sleepless" evidence="9">
    <location>
        <begin position="22"/>
        <end position="136"/>
    </location>
</feature>
<evidence type="ECO:0000256" key="1">
    <source>
        <dbReference type="ARBA" id="ARBA00004589"/>
    </source>
</evidence>
<dbReference type="InterPro" id="IPR031424">
    <property type="entry name" value="QVR-like"/>
</dbReference>
<keyword evidence="7" id="KW-0325">Glycoprotein</keyword>
<evidence type="ECO:0008006" key="12">
    <source>
        <dbReference type="Google" id="ProtNLM"/>
    </source>
</evidence>
<dbReference type="Proteomes" id="UP001152759">
    <property type="component" value="Chromosome 6"/>
</dbReference>
<dbReference type="PANTHER" id="PTHR33562:SF18">
    <property type="entry name" value="BOUDIN-RELATED"/>
    <property type="match status" value="1"/>
</dbReference>
<gene>
    <name evidence="10" type="ORF">BEMITA_LOCUS9966</name>
</gene>
<dbReference type="GO" id="GO:0030431">
    <property type="term" value="P:sleep"/>
    <property type="evidence" value="ECO:0007669"/>
    <property type="project" value="InterPro"/>
</dbReference>
<keyword evidence="3" id="KW-0812">Transmembrane</keyword>
<reference evidence="10" key="1">
    <citation type="submission" date="2021-12" db="EMBL/GenBank/DDBJ databases">
        <authorList>
            <person name="King R."/>
        </authorList>
    </citation>
    <scope>NUCLEOTIDE SEQUENCE</scope>
</reference>
<comment type="subcellular location">
    <subcellularLocation>
        <location evidence="1">Membrane</location>
        <topology evidence="1">Lipid-anchor</topology>
        <topology evidence="1">GPI-anchor</topology>
    </subcellularLocation>
</comment>
<dbReference type="InterPro" id="IPR050975">
    <property type="entry name" value="Sleep_regulator"/>
</dbReference>
<evidence type="ECO:0000313" key="10">
    <source>
        <dbReference type="EMBL" id="CAH0391335.1"/>
    </source>
</evidence>
<evidence type="ECO:0000256" key="7">
    <source>
        <dbReference type="ARBA" id="ARBA00023180"/>
    </source>
</evidence>
<dbReference type="EMBL" id="OU963867">
    <property type="protein sequence ID" value="CAH0391335.1"/>
    <property type="molecule type" value="Genomic_DNA"/>
</dbReference>
<name>A0A9P0F465_BEMTA</name>
<dbReference type="CDD" id="cd23590">
    <property type="entry name" value="TFP_LU_ECD_Bou"/>
    <property type="match status" value="1"/>
</dbReference>
<feature type="signal peptide" evidence="9">
    <location>
        <begin position="1"/>
        <end position="21"/>
    </location>
</feature>
<evidence type="ECO:0000256" key="9">
    <source>
        <dbReference type="SAM" id="SignalP"/>
    </source>
</evidence>
<keyword evidence="11" id="KW-1185">Reference proteome</keyword>
<organism evidence="10 11">
    <name type="scientific">Bemisia tabaci</name>
    <name type="common">Sweetpotato whitefly</name>
    <name type="synonym">Aleurodes tabaci</name>
    <dbReference type="NCBI Taxonomy" id="7038"/>
    <lineage>
        <taxon>Eukaryota</taxon>
        <taxon>Metazoa</taxon>
        <taxon>Ecdysozoa</taxon>
        <taxon>Arthropoda</taxon>
        <taxon>Hexapoda</taxon>
        <taxon>Insecta</taxon>
        <taxon>Pterygota</taxon>
        <taxon>Neoptera</taxon>
        <taxon>Paraneoptera</taxon>
        <taxon>Hemiptera</taxon>
        <taxon>Sternorrhyncha</taxon>
        <taxon>Aleyrodoidea</taxon>
        <taxon>Aleyrodidae</taxon>
        <taxon>Aleyrodinae</taxon>
        <taxon>Bemisia</taxon>
    </lineage>
</organism>
<dbReference type="GO" id="GO:0032222">
    <property type="term" value="P:regulation of synaptic transmission, cholinergic"/>
    <property type="evidence" value="ECO:0007669"/>
    <property type="project" value="InterPro"/>
</dbReference>
<keyword evidence="2" id="KW-0336">GPI-anchor</keyword>
<protein>
    <recommendedName>
        <fullName evidence="12">Protein sleepless</fullName>
    </recommendedName>
</protein>